<dbReference type="EMBL" id="JAYMGO010000013">
    <property type="protein sequence ID" value="KAL1262843.1"/>
    <property type="molecule type" value="Genomic_DNA"/>
</dbReference>
<gene>
    <name evidence="1" type="ORF">QQF64_005582</name>
</gene>
<evidence type="ECO:0000313" key="2">
    <source>
        <dbReference type="Proteomes" id="UP001558613"/>
    </source>
</evidence>
<comment type="caution">
    <text evidence="1">The sequence shown here is derived from an EMBL/GenBank/DDBJ whole genome shotgun (WGS) entry which is preliminary data.</text>
</comment>
<sequence length="92" mass="10894">MFLCNPSLQNFTSFVEEMTGLIRLSRDPERREFKTWAFGLTYSLSCNRSPQRRPSLSRLLMSWMCFQHAQRVLDCPQRPLHSQAENASWCEH</sequence>
<protein>
    <submittedName>
        <fullName evidence="1">Uncharacterized protein</fullName>
    </submittedName>
</protein>
<name>A0ABR3MCK7_9TELE</name>
<evidence type="ECO:0000313" key="1">
    <source>
        <dbReference type="EMBL" id="KAL1262843.1"/>
    </source>
</evidence>
<dbReference type="Proteomes" id="UP001558613">
    <property type="component" value="Unassembled WGS sequence"/>
</dbReference>
<organism evidence="1 2">
    <name type="scientific">Cirrhinus molitorella</name>
    <name type="common">mud carp</name>
    <dbReference type="NCBI Taxonomy" id="172907"/>
    <lineage>
        <taxon>Eukaryota</taxon>
        <taxon>Metazoa</taxon>
        <taxon>Chordata</taxon>
        <taxon>Craniata</taxon>
        <taxon>Vertebrata</taxon>
        <taxon>Euteleostomi</taxon>
        <taxon>Actinopterygii</taxon>
        <taxon>Neopterygii</taxon>
        <taxon>Teleostei</taxon>
        <taxon>Ostariophysi</taxon>
        <taxon>Cypriniformes</taxon>
        <taxon>Cyprinidae</taxon>
        <taxon>Labeoninae</taxon>
        <taxon>Labeonini</taxon>
        <taxon>Cirrhinus</taxon>
    </lineage>
</organism>
<keyword evidence="2" id="KW-1185">Reference proteome</keyword>
<proteinExistence type="predicted"/>
<accession>A0ABR3MCK7</accession>
<reference evidence="1 2" key="1">
    <citation type="submission" date="2023-09" db="EMBL/GenBank/DDBJ databases">
        <authorList>
            <person name="Wang M."/>
        </authorList>
    </citation>
    <scope>NUCLEOTIDE SEQUENCE [LARGE SCALE GENOMIC DNA]</scope>
    <source>
        <strain evidence="1">GT-2023</strain>
        <tissue evidence="1">Liver</tissue>
    </source>
</reference>